<dbReference type="AlphaFoldDB" id="A0A4R6SFR1"/>
<reference evidence="3 4" key="1">
    <citation type="submission" date="2019-03" db="EMBL/GenBank/DDBJ databases">
        <title>Genomic Encyclopedia of Type Strains, Phase IV (KMG-IV): sequencing the most valuable type-strain genomes for metagenomic binning, comparative biology and taxonomic classification.</title>
        <authorList>
            <person name="Goeker M."/>
        </authorList>
    </citation>
    <scope>NUCLEOTIDE SEQUENCE [LARGE SCALE GENOMIC DNA]</scope>
    <source>
        <strain evidence="3 4">DSM 45361</strain>
    </source>
</reference>
<keyword evidence="1" id="KW-0472">Membrane</keyword>
<dbReference type="Proteomes" id="UP000295444">
    <property type="component" value="Unassembled WGS sequence"/>
</dbReference>
<dbReference type="Pfam" id="PF11181">
    <property type="entry name" value="YflT"/>
    <property type="match status" value="1"/>
</dbReference>
<dbReference type="OrthoDB" id="3381462at2"/>
<accession>A0A4R6SFR1</accession>
<gene>
    <name evidence="3" type="ORF">EV186_102336</name>
</gene>
<name>A0A4R6SFR1_LABRH</name>
<dbReference type="InterPro" id="IPR025889">
    <property type="entry name" value="GSP17M-like_dom"/>
</dbReference>
<keyword evidence="1" id="KW-1133">Transmembrane helix</keyword>
<feature type="transmembrane region" description="Helical" evidence="1">
    <location>
        <begin position="71"/>
        <end position="93"/>
    </location>
</feature>
<organism evidence="3 4">
    <name type="scientific">Labedaea rhizosphaerae</name>
    <dbReference type="NCBI Taxonomy" id="598644"/>
    <lineage>
        <taxon>Bacteria</taxon>
        <taxon>Bacillati</taxon>
        <taxon>Actinomycetota</taxon>
        <taxon>Actinomycetes</taxon>
        <taxon>Pseudonocardiales</taxon>
        <taxon>Pseudonocardiaceae</taxon>
        <taxon>Labedaea</taxon>
    </lineage>
</organism>
<evidence type="ECO:0000259" key="2">
    <source>
        <dbReference type="Pfam" id="PF11181"/>
    </source>
</evidence>
<evidence type="ECO:0000256" key="1">
    <source>
        <dbReference type="SAM" id="Phobius"/>
    </source>
</evidence>
<dbReference type="EMBL" id="SNXZ01000002">
    <property type="protein sequence ID" value="TDQ00475.1"/>
    <property type="molecule type" value="Genomic_DNA"/>
</dbReference>
<sequence>MTKAFTQTQAASRLPTLPGGWPISSYDTYKQAQQAVYHLADNDFPLEGVAIVGVDPLLVERIDAHLTWRRVLAAGAMSGAWLGLFVGLLLSMFTAGSGMAPIAIGLAAGIATGMASAAMRFAPTHGQRNFASHSQLVAGHYDVLCQPPTAERGRDLLAALALRSA</sequence>
<proteinExistence type="predicted"/>
<keyword evidence="1" id="KW-0812">Transmembrane</keyword>
<protein>
    <recommendedName>
        <fullName evidence="2">General stress protein 17M-like domain-containing protein</fullName>
    </recommendedName>
</protein>
<evidence type="ECO:0000313" key="3">
    <source>
        <dbReference type="EMBL" id="TDQ00475.1"/>
    </source>
</evidence>
<evidence type="ECO:0000313" key="4">
    <source>
        <dbReference type="Proteomes" id="UP000295444"/>
    </source>
</evidence>
<comment type="caution">
    <text evidence="3">The sequence shown here is derived from an EMBL/GenBank/DDBJ whole genome shotgun (WGS) entry which is preliminary data.</text>
</comment>
<feature type="domain" description="General stress protein 17M-like" evidence="2">
    <location>
        <begin position="23"/>
        <end position="106"/>
    </location>
</feature>
<dbReference type="RefSeq" id="WP_133849186.1">
    <property type="nucleotide sequence ID" value="NZ_SNXZ01000002.1"/>
</dbReference>
<keyword evidence="4" id="KW-1185">Reference proteome</keyword>
<feature type="transmembrane region" description="Helical" evidence="1">
    <location>
        <begin position="99"/>
        <end position="119"/>
    </location>
</feature>